<protein>
    <submittedName>
        <fullName evidence="3">Malate dehydrogenase</fullName>
    </submittedName>
</protein>
<comment type="similarity">
    <text evidence="1">Belongs to the LDH2/MDH2 oxidoreductase family.</text>
</comment>
<sequence>MKKFNPEDLRNLTKRLFLALGFSDEEAEIGSDHLIENNLMGIHSHGIIRILQYALEVKEQKRLKLNVIPKILRQEKGVALMDAGFCLGPVAGIKASETAIKLAKKYGIGSVTVKNCHHTGRVGAYTSLAAKNNMIGLACFNCANKNIMRVAPFGGREGRITTNPISFACPRNREFPFLVDMATSTVAEGKVRVAKNRKEKIPNDWIIDKFGKSSNNPEDLYNGGALLPLGGYKQGHKGFALGLIVEILAGALSGNKVAQKNIEQDGGGFFILVLDINKYLSLDEFKNEIEKLFLHIKDTPKLPGFEEIFIPGEIEYYTKIKNLREGIFLEDKTWSEIIELSKNLKIDVKDVVIHSEA</sequence>
<dbReference type="GO" id="GO:0016491">
    <property type="term" value="F:oxidoreductase activity"/>
    <property type="evidence" value="ECO:0007669"/>
    <property type="project" value="UniProtKB-KW"/>
</dbReference>
<gene>
    <name evidence="3" type="ORF">XE03_1558</name>
</gene>
<comment type="caution">
    <text evidence="3">The sequence shown here is derived from an EMBL/GenBank/DDBJ whole genome shotgun (WGS) entry which is preliminary data.</text>
</comment>
<dbReference type="SUPFAM" id="SSF89733">
    <property type="entry name" value="L-sulfolactate dehydrogenase-like"/>
    <property type="match status" value="1"/>
</dbReference>
<dbReference type="Gene3D" id="3.30.1370.60">
    <property type="entry name" value="Hypothetical oxidoreductase yiak, domain 2"/>
    <property type="match status" value="1"/>
</dbReference>
<dbReference type="Gene3D" id="1.10.1530.10">
    <property type="match status" value="1"/>
</dbReference>
<dbReference type="InterPro" id="IPR043143">
    <property type="entry name" value="Mal/L-sulf/L-lact_DH-like_NADP"/>
</dbReference>
<proteinExistence type="inferred from homology"/>
<dbReference type="InterPro" id="IPR003767">
    <property type="entry name" value="Malate/L-lactate_DH-like"/>
</dbReference>
<dbReference type="Pfam" id="PF02615">
    <property type="entry name" value="Ldh_2"/>
    <property type="match status" value="1"/>
</dbReference>
<dbReference type="Proteomes" id="UP000053467">
    <property type="component" value="Unassembled WGS sequence"/>
</dbReference>
<accession>A0A101I0G5</accession>
<dbReference type="PANTHER" id="PTHR11091:SF0">
    <property type="entry name" value="MALATE DEHYDROGENASE"/>
    <property type="match status" value="1"/>
</dbReference>
<dbReference type="InterPro" id="IPR043144">
    <property type="entry name" value="Mal/L-sulf/L-lact_DH-like_ah"/>
</dbReference>
<evidence type="ECO:0000313" key="4">
    <source>
        <dbReference type="Proteomes" id="UP000053467"/>
    </source>
</evidence>
<evidence type="ECO:0000256" key="1">
    <source>
        <dbReference type="ARBA" id="ARBA00006056"/>
    </source>
</evidence>
<keyword evidence="2" id="KW-0560">Oxidoreductase</keyword>
<evidence type="ECO:0000313" key="3">
    <source>
        <dbReference type="EMBL" id="KUK86363.1"/>
    </source>
</evidence>
<dbReference type="AlphaFoldDB" id="A0A101I0G5"/>
<evidence type="ECO:0000256" key="2">
    <source>
        <dbReference type="ARBA" id="ARBA00023002"/>
    </source>
</evidence>
<organism evidence="3 4">
    <name type="scientific">candidate division TA06 bacterium 34_109</name>
    <dbReference type="NCBI Taxonomy" id="1635277"/>
    <lineage>
        <taxon>Bacteria</taxon>
        <taxon>Bacteria division TA06</taxon>
    </lineage>
</organism>
<dbReference type="EMBL" id="LGGX01000021">
    <property type="protein sequence ID" value="KUK86363.1"/>
    <property type="molecule type" value="Genomic_DNA"/>
</dbReference>
<reference evidence="4" key="1">
    <citation type="journal article" date="2015" name="MBio">
        <title>Genome-Resolved Metagenomic Analysis Reveals Roles for Candidate Phyla and Other Microbial Community Members in Biogeochemical Transformations in Oil Reservoirs.</title>
        <authorList>
            <person name="Hu P."/>
            <person name="Tom L."/>
            <person name="Singh A."/>
            <person name="Thomas B.C."/>
            <person name="Baker B.J."/>
            <person name="Piceno Y.M."/>
            <person name="Andersen G.L."/>
            <person name="Banfield J.F."/>
        </authorList>
    </citation>
    <scope>NUCLEOTIDE SEQUENCE [LARGE SCALE GENOMIC DNA]</scope>
</reference>
<name>A0A101I0G5_UNCT6</name>
<dbReference type="InterPro" id="IPR036111">
    <property type="entry name" value="Mal/L-sulfo/L-lacto_DH-like_sf"/>
</dbReference>
<dbReference type="PANTHER" id="PTHR11091">
    <property type="entry name" value="OXIDOREDUCTASE-RELATED"/>
    <property type="match status" value="1"/>
</dbReference>